<protein>
    <submittedName>
        <fullName evidence="1">Uncharacterized protein</fullName>
    </submittedName>
</protein>
<name>A0A2P6N6A4_9EUKA</name>
<evidence type="ECO:0000313" key="2">
    <source>
        <dbReference type="Proteomes" id="UP000241769"/>
    </source>
</evidence>
<gene>
    <name evidence="1" type="ORF">PROFUN_12852</name>
</gene>
<comment type="caution">
    <text evidence="1">The sequence shown here is derived from an EMBL/GenBank/DDBJ whole genome shotgun (WGS) entry which is preliminary data.</text>
</comment>
<dbReference type="EMBL" id="MDYQ01000182">
    <property type="protein sequence ID" value="PRP79484.1"/>
    <property type="molecule type" value="Genomic_DNA"/>
</dbReference>
<dbReference type="InParanoid" id="A0A2P6N6A4"/>
<dbReference type="Proteomes" id="UP000241769">
    <property type="component" value="Unassembled WGS sequence"/>
</dbReference>
<accession>A0A2P6N6A4</accession>
<proteinExistence type="predicted"/>
<sequence length="220" mass="24564">MQMEDSSMVSGPPLRLVMQWIDEMWAQESASVAFDVKEEGSYTMNKELPAFCAEEDFQLLEPLRARQRKSYDGESRFLSPRPVIVVNPVSLQPSLRSKANCLKASPLANCLKTCSVAVRLLDADGSPLNLPEQAHLFGPNGKDTLLSVPHKRTPPISVKLSGKIGLRALRLGFTIDYETEDGEMGQAHMTSNVFHLARERYAGKRVLSHVNMLHRNVKCE</sequence>
<organism evidence="1 2">
    <name type="scientific">Planoprotostelium fungivorum</name>
    <dbReference type="NCBI Taxonomy" id="1890364"/>
    <lineage>
        <taxon>Eukaryota</taxon>
        <taxon>Amoebozoa</taxon>
        <taxon>Evosea</taxon>
        <taxon>Variosea</taxon>
        <taxon>Cavosteliida</taxon>
        <taxon>Cavosteliaceae</taxon>
        <taxon>Planoprotostelium</taxon>
    </lineage>
</organism>
<evidence type="ECO:0000313" key="1">
    <source>
        <dbReference type="EMBL" id="PRP79484.1"/>
    </source>
</evidence>
<dbReference type="AlphaFoldDB" id="A0A2P6N6A4"/>
<keyword evidence="2" id="KW-1185">Reference proteome</keyword>
<reference evidence="1 2" key="1">
    <citation type="journal article" date="2018" name="Genome Biol. Evol.">
        <title>Multiple Roots of Fruiting Body Formation in Amoebozoa.</title>
        <authorList>
            <person name="Hillmann F."/>
            <person name="Forbes G."/>
            <person name="Novohradska S."/>
            <person name="Ferling I."/>
            <person name="Riege K."/>
            <person name="Groth M."/>
            <person name="Westermann M."/>
            <person name="Marz M."/>
            <person name="Spaller T."/>
            <person name="Winckler T."/>
            <person name="Schaap P."/>
            <person name="Glockner G."/>
        </authorList>
    </citation>
    <scope>NUCLEOTIDE SEQUENCE [LARGE SCALE GENOMIC DNA]</scope>
    <source>
        <strain evidence="1 2">Jena</strain>
    </source>
</reference>